<gene>
    <name evidence="3" type="ORF">HGRIS_009860</name>
</gene>
<dbReference type="Pfam" id="PF02777">
    <property type="entry name" value="Sod_Fe_C"/>
    <property type="match status" value="2"/>
</dbReference>
<name>A0ABR3J2I0_9AGAR</name>
<dbReference type="InterPro" id="IPR036314">
    <property type="entry name" value="SOD_C_sf"/>
</dbReference>
<organism evidence="3 4">
    <name type="scientific">Hohenbuehelia grisea</name>
    <dbReference type="NCBI Taxonomy" id="104357"/>
    <lineage>
        <taxon>Eukaryota</taxon>
        <taxon>Fungi</taxon>
        <taxon>Dikarya</taxon>
        <taxon>Basidiomycota</taxon>
        <taxon>Agaricomycotina</taxon>
        <taxon>Agaricomycetes</taxon>
        <taxon>Agaricomycetidae</taxon>
        <taxon>Agaricales</taxon>
        <taxon>Pleurotineae</taxon>
        <taxon>Pleurotaceae</taxon>
        <taxon>Hohenbuehelia</taxon>
    </lineage>
</organism>
<sequence>MLSMNGLRLASSRCARRATTYPRSLRPVIPTRNLHKRRELPYPIAEGLGSFLPPQALQVVGIDYQNGLLERLNEEIRGTPNENKKVSEVVIQTAPHESETLAFNYASLALNNSYFLDTLAPPPKPPSRNHEDKIVDSLLSQIRIDHGSLEQLKSSFSAGALGISTCGWVWFVTDSHGNTGILPTIGPSTLLVQSRKYLRKSDFILGEETISYSGSTSALGVFGFPASPVSGLAGGHTSTPSHFGTTGVRHIHSSPPSDNVARSDVYQRTRQTPLSKTEIINMGDHVFPLFCISVYEHAWMSAGYGVWGKEAWLKEFWSVLDWAKISQRYLAAHTKKNNNISD</sequence>
<dbReference type="EMBL" id="JASNQZ010000012">
    <property type="protein sequence ID" value="KAL0949824.1"/>
    <property type="molecule type" value="Genomic_DNA"/>
</dbReference>
<evidence type="ECO:0000259" key="2">
    <source>
        <dbReference type="Pfam" id="PF02777"/>
    </source>
</evidence>
<comment type="function">
    <text evidence="1">Component of the mitochondrial ribosome (mitoribosome), a dedicated translation machinery responsible for the synthesis of mitochondrial genome-encoded proteins, including at least some of the essential transmembrane subunits of the mitochondrial respiratory chain. The mitoribosomes are attached to the mitochondrial inner membrane and translation products are cotranslationally integrated into the membrane.</text>
</comment>
<evidence type="ECO:0000313" key="3">
    <source>
        <dbReference type="EMBL" id="KAL0949824.1"/>
    </source>
</evidence>
<keyword evidence="4" id="KW-1185">Reference proteome</keyword>
<dbReference type="Gene3D" id="3.55.40.20">
    <property type="entry name" value="Iron/manganese superoxide dismutase, C-terminal domain"/>
    <property type="match status" value="1"/>
</dbReference>
<dbReference type="PANTHER" id="PTHR43595:SF2">
    <property type="entry name" value="SMALL RIBOSOMAL SUBUNIT PROTEIN MS42"/>
    <property type="match status" value="1"/>
</dbReference>
<evidence type="ECO:0000256" key="1">
    <source>
        <dbReference type="ARBA" id="ARBA00037226"/>
    </source>
</evidence>
<reference evidence="4" key="1">
    <citation type="submission" date="2024-06" db="EMBL/GenBank/DDBJ databases">
        <title>Multi-omics analyses provide insights into the biosynthesis of the anticancer antibiotic pleurotin in Hohenbuehelia grisea.</title>
        <authorList>
            <person name="Weaver J.A."/>
            <person name="Alberti F."/>
        </authorList>
    </citation>
    <scope>NUCLEOTIDE SEQUENCE [LARGE SCALE GENOMIC DNA]</scope>
    <source>
        <strain evidence="4">T-177</strain>
    </source>
</reference>
<feature type="domain" description="Manganese/iron superoxide dismutase C-terminal" evidence="2">
    <location>
        <begin position="137"/>
        <end position="184"/>
    </location>
</feature>
<dbReference type="PANTHER" id="PTHR43595">
    <property type="entry name" value="37S RIBOSOMAL PROTEIN S26, MITOCHONDRIAL"/>
    <property type="match status" value="1"/>
</dbReference>
<accession>A0ABR3J2I0</accession>
<dbReference type="Proteomes" id="UP001556367">
    <property type="component" value="Unassembled WGS sequence"/>
</dbReference>
<dbReference type="SUPFAM" id="SSF46609">
    <property type="entry name" value="Fe,Mn superoxide dismutase (SOD), N-terminal domain"/>
    <property type="match status" value="1"/>
</dbReference>
<dbReference type="InterPro" id="IPR019832">
    <property type="entry name" value="Mn/Fe_SOD_C"/>
</dbReference>
<comment type="caution">
    <text evidence="3">The sequence shown here is derived from an EMBL/GenBank/DDBJ whole genome shotgun (WGS) entry which is preliminary data.</text>
</comment>
<dbReference type="InterPro" id="IPR036324">
    <property type="entry name" value="Mn/Fe_SOD_N_sf"/>
</dbReference>
<protein>
    <recommendedName>
        <fullName evidence="2">Manganese/iron superoxide dismutase C-terminal domain-containing protein</fullName>
    </recommendedName>
</protein>
<dbReference type="SUPFAM" id="SSF54719">
    <property type="entry name" value="Fe,Mn superoxide dismutase (SOD), C-terminal domain"/>
    <property type="match status" value="1"/>
</dbReference>
<proteinExistence type="predicted"/>
<feature type="domain" description="Manganese/iron superoxide dismutase C-terminal" evidence="2">
    <location>
        <begin position="282"/>
        <end position="328"/>
    </location>
</feature>
<evidence type="ECO:0000313" key="4">
    <source>
        <dbReference type="Proteomes" id="UP001556367"/>
    </source>
</evidence>